<comment type="caution">
    <text evidence="3">The sequence shown here is derived from an EMBL/GenBank/DDBJ whole genome shotgun (WGS) entry which is preliminary data.</text>
</comment>
<dbReference type="AlphaFoldDB" id="A0AAE3CZM3"/>
<proteinExistence type="inferred from homology"/>
<dbReference type="GO" id="GO:0047617">
    <property type="term" value="F:fatty acyl-CoA hydrolase activity"/>
    <property type="evidence" value="ECO:0007669"/>
    <property type="project" value="TreeGrafter"/>
</dbReference>
<keyword evidence="2" id="KW-0378">Hydrolase</keyword>
<dbReference type="RefSeq" id="WP_220226819.1">
    <property type="nucleotide sequence ID" value="NZ_JAICBX010000001.1"/>
</dbReference>
<evidence type="ECO:0000313" key="4">
    <source>
        <dbReference type="Proteomes" id="UP001196509"/>
    </source>
</evidence>
<dbReference type="PANTHER" id="PTHR31793:SF27">
    <property type="entry name" value="NOVEL THIOESTERASE SUPERFAMILY DOMAIN AND SAPOSIN A-TYPE DOMAIN CONTAINING PROTEIN (0610012H03RIK)"/>
    <property type="match status" value="1"/>
</dbReference>
<dbReference type="InterPro" id="IPR029069">
    <property type="entry name" value="HotDog_dom_sf"/>
</dbReference>
<name>A0AAE3CZM3_9HYPH</name>
<dbReference type="Proteomes" id="UP001196509">
    <property type="component" value="Unassembled WGS sequence"/>
</dbReference>
<dbReference type="InterPro" id="IPR050563">
    <property type="entry name" value="4-hydroxybenzoyl-CoA_TE"/>
</dbReference>
<evidence type="ECO:0000256" key="2">
    <source>
        <dbReference type="ARBA" id="ARBA00022801"/>
    </source>
</evidence>
<dbReference type="EMBL" id="JAICBX010000001">
    <property type="protein sequence ID" value="MBW8636112.1"/>
    <property type="molecule type" value="Genomic_DNA"/>
</dbReference>
<dbReference type="Pfam" id="PF13279">
    <property type="entry name" value="4HBT_2"/>
    <property type="match status" value="1"/>
</dbReference>
<dbReference type="Gene3D" id="3.10.129.10">
    <property type="entry name" value="Hotdog Thioesterase"/>
    <property type="match status" value="1"/>
</dbReference>
<dbReference type="SUPFAM" id="SSF54637">
    <property type="entry name" value="Thioesterase/thiol ester dehydrase-isomerase"/>
    <property type="match status" value="1"/>
</dbReference>
<protein>
    <submittedName>
        <fullName evidence="3">Acyl-CoA thioesterase</fullName>
    </submittedName>
</protein>
<accession>A0AAE3CZM3</accession>
<keyword evidence="4" id="KW-1185">Reference proteome</keyword>
<evidence type="ECO:0000313" key="3">
    <source>
        <dbReference type="EMBL" id="MBW8636112.1"/>
    </source>
</evidence>
<organism evidence="3 4">
    <name type="scientific">Flavimaribacter sediminis</name>
    <dbReference type="NCBI Taxonomy" id="2865987"/>
    <lineage>
        <taxon>Bacteria</taxon>
        <taxon>Pseudomonadati</taxon>
        <taxon>Pseudomonadota</taxon>
        <taxon>Alphaproteobacteria</taxon>
        <taxon>Hyphomicrobiales</taxon>
        <taxon>Rhizobiaceae</taxon>
        <taxon>Flavimaribacter</taxon>
    </lineage>
</organism>
<gene>
    <name evidence="3" type="ORF">K1W69_02850</name>
</gene>
<comment type="similarity">
    <text evidence="1">Belongs to the 4-hydroxybenzoyl-CoA thioesterase family.</text>
</comment>
<sequence>MPTDKTIPRERGAYSFLTPVTLRYSDQDPNQHINNVAITAYLESGRVGFMHNLFGDRLPDSRMVLANMTVDYLQEILYPDTVEVGGRLAAVGGRSITCQYAIFQGDKCCVVSQSTNVFFNPETRRSMEPPDDIRQHLDEQMAALT</sequence>
<evidence type="ECO:0000256" key="1">
    <source>
        <dbReference type="ARBA" id="ARBA00005953"/>
    </source>
</evidence>
<dbReference type="CDD" id="cd00586">
    <property type="entry name" value="4HBT"/>
    <property type="match status" value="1"/>
</dbReference>
<dbReference type="PANTHER" id="PTHR31793">
    <property type="entry name" value="4-HYDROXYBENZOYL-COA THIOESTERASE FAMILY MEMBER"/>
    <property type="match status" value="1"/>
</dbReference>
<reference evidence="3" key="1">
    <citation type="submission" date="2021-08" db="EMBL/GenBank/DDBJ databases">
        <title>Hoeflea bacterium WL0058 sp. nov., isolated from the sediment.</title>
        <authorList>
            <person name="Wang L."/>
            <person name="Zhang D."/>
        </authorList>
    </citation>
    <scope>NUCLEOTIDE SEQUENCE</scope>
    <source>
        <strain evidence="3">WL0058</strain>
    </source>
</reference>